<accession>A0ABR2KQ00</accession>
<keyword evidence="4" id="KW-1185">Reference proteome</keyword>
<organism evidence="3 4">
    <name type="scientific">Tritrichomonas musculus</name>
    <dbReference type="NCBI Taxonomy" id="1915356"/>
    <lineage>
        <taxon>Eukaryota</taxon>
        <taxon>Metamonada</taxon>
        <taxon>Parabasalia</taxon>
        <taxon>Tritrichomonadida</taxon>
        <taxon>Tritrichomonadidae</taxon>
        <taxon>Tritrichomonas</taxon>
    </lineage>
</organism>
<feature type="coiled-coil region" evidence="1">
    <location>
        <begin position="6"/>
        <end position="64"/>
    </location>
</feature>
<evidence type="ECO:0000313" key="4">
    <source>
        <dbReference type="Proteomes" id="UP001470230"/>
    </source>
</evidence>
<feature type="region of interest" description="Disordered" evidence="2">
    <location>
        <begin position="113"/>
        <end position="161"/>
    </location>
</feature>
<keyword evidence="1" id="KW-0175">Coiled coil</keyword>
<sequence length="252" mass="29136">MLFEAVGNLENIDTRCQRELDELENQLCGNIQNAAPLMSLCNRLRNAKVKLAFLKNKIDEYNNAEENLRVCVSKCLDPASNILHNAGRYQEPQSNYNYNGNYNYNYNPQSITPKRQNQAFGSSINNRDDSFHNEIPLPEKKNRQSTPKNTGTSKIQMKSPVQQIQYQEVDEAELATLDTRSYGHISLNDIRELHQYIWDFFQNSANKNKVLTQKQLQDDFPKIRTLRSTLRFLKSLKRIDLTKDGNVKCALS</sequence>
<gene>
    <name evidence="3" type="ORF">M9Y10_021661</name>
</gene>
<evidence type="ECO:0000313" key="3">
    <source>
        <dbReference type="EMBL" id="KAK8893244.1"/>
    </source>
</evidence>
<proteinExistence type="predicted"/>
<feature type="compositionally biased region" description="Polar residues" evidence="2">
    <location>
        <begin position="113"/>
        <end position="125"/>
    </location>
</feature>
<dbReference type="EMBL" id="JAPFFF010000003">
    <property type="protein sequence ID" value="KAK8893244.1"/>
    <property type="molecule type" value="Genomic_DNA"/>
</dbReference>
<evidence type="ECO:0008006" key="5">
    <source>
        <dbReference type="Google" id="ProtNLM"/>
    </source>
</evidence>
<reference evidence="3 4" key="1">
    <citation type="submission" date="2024-04" db="EMBL/GenBank/DDBJ databases">
        <title>Tritrichomonas musculus Genome.</title>
        <authorList>
            <person name="Alves-Ferreira E."/>
            <person name="Grigg M."/>
            <person name="Lorenzi H."/>
            <person name="Galac M."/>
        </authorList>
    </citation>
    <scope>NUCLEOTIDE SEQUENCE [LARGE SCALE GENOMIC DNA]</scope>
    <source>
        <strain evidence="3 4">EAF2021</strain>
    </source>
</reference>
<feature type="compositionally biased region" description="Basic and acidic residues" evidence="2">
    <location>
        <begin position="126"/>
        <end position="142"/>
    </location>
</feature>
<protein>
    <recommendedName>
        <fullName evidence="5">Spindle and kinetochore-associated protein 2</fullName>
    </recommendedName>
</protein>
<feature type="compositionally biased region" description="Polar residues" evidence="2">
    <location>
        <begin position="144"/>
        <end position="161"/>
    </location>
</feature>
<evidence type="ECO:0000256" key="1">
    <source>
        <dbReference type="SAM" id="Coils"/>
    </source>
</evidence>
<name>A0ABR2KQ00_9EUKA</name>
<evidence type="ECO:0000256" key="2">
    <source>
        <dbReference type="SAM" id="MobiDB-lite"/>
    </source>
</evidence>
<comment type="caution">
    <text evidence="3">The sequence shown here is derived from an EMBL/GenBank/DDBJ whole genome shotgun (WGS) entry which is preliminary data.</text>
</comment>
<dbReference type="Proteomes" id="UP001470230">
    <property type="component" value="Unassembled WGS sequence"/>
</dbReference>